<protein>
    <submittedName>
        <fullName evidence="1">Uncharacterized protein</fullName>
    </submittedName>
</protein>
<dbReference type="Gene3D" id="3.30.2080.10">
    <property type="entry name" value="GH92 mannosidase domain"/>
    <property type="match status" value="1"/>
</dbReference>
<comment type="caution">
    <text evidence="1">The sequence shown here is derived from an EMBL/GenBank/DDBJ whole genome shotgun (WGS) entry which is preliminary data.</text>
</comment>
<gene>
    <name evidence="1" type="ORF">HZY62_05835</name>
</gene>
<evidence type="ECO:0000313" key="1">
    <source>
        <dbReference type="EMBL" id="MBD1260096.1"/>
    </source>
</evidence>
<sequence>MEGESAGKEHYSKLNYKWLKAPIEGIKDDFFSARYTGTLNGKPYNLGYIHHDAIMEGSELIFEMGPEPNTEWGISK</sequence>
<keyword evidence="2" id="KW-1185">Reference proteome</keyword>
<dbReference type="RefSeq" id="WP_109648497.1">
    <property type="nucleotide sequence ID" value="NZ_JACWLN010000002.1"/>
</dbReference>
<dbReference type="Proteomes" id="UP000651837">
    <property type="component" value="Unassembled WGS sequence"/>
</dbReference>
<reference evidence="1 2" key="1">
    <citation type="submission" date="2020-07" db="EMBL/GenBank/DDBJ databases">
        <title>The draft genome sequence of Maribacter polysiphoniae KCTC 22021.</title>
        <authorList>
            <person name="Mu L."/>
        </authorList>
    </citation>
    <scope>NUCLEOTIDE SEQUENCE [LARGE SCALE GENOMIC DNA]</scope>
    <source>
        <strain evidence="1 2">KCTC 22021</strain>
    </source>
</reference>
<proteinExistence type="predicted"/>
<name>A0ABR7VZG0_9FLAO</name>
<organism evidence="1 2">
    <name type="scientific">Maribacter polysiphoniae</name>
    <dbReference type="NCBI Taxonomy" id="429344"/>
    <lineage>
        <taxon>Bacteria</taxon>
        <taxon>Pseudomonadati</taxon>
        <taxon>Bacteroidota</taxon>
        <taxon>Flavobacteriia</taxon>
        <taxon>Flavobacteriales</taxon>
        <taxon>Flavobacteriaceae</taxon>
        <taxon>Maribacter</taxon>
    </lineage>
</organism>
<evidence type="ECO:0000313" key="2">
    <source>
        <dbReference type="Proteomes" id="UP000651837"/>
    </source>
</evidence>
<dbReference type="EMBL" id="JACWLN010000002">
    <property type="protein sequence ID" value="MBD1260096.1"/>
    <property type="molecule type" value="Genomic_DNA"/>
</dbReference>
<accession>A0ABR7VZG0</accession>